<dbReference type="RefSeq" id="WP_019439547.1">
    <property type="nucleotide sequence ID" value="NZ_ALOE01000002.1"/>
</dbReference>
<dbReference type="Proteomes" id="UP000327424">
    <property type="component" value="Chromosome"/>
</dbReference>
<dbReference type="PROSITE" id="PS51257">
    <property type="entry name" value="PROKAR_LIPOPROTEIN"/>
    <property type="match status" value="1"/>
</dbReference>
<dbReference type="KEGG" id="mmaa:FR932_13035"/>
<evidence type="ECO:0000256" key="2">
    <source>
        <dbReference type="SAM" id="SignalP"/>
    </source>
</evidence>
<evidence type="ECO:0000313" key="3">
    <source>
        <dbReference type="EMBL" id="QFI38710.1"/>
    </source>
</evidence>
<protein>
    <submittedName>
        <fullName evidence="3">Uncharacterized protein</fullName>
    </submittedName>
</protein>
<accession>A0A5J6WP54</accession>
<feature type="coiled-coil region" evidence="1">
    <location>
        <begin position="327"/>
        <end position="354"/>
    </location>
</feature>
<feature type="signal peptide" evidence="2">
    <location>
        <begin position="1"/>
        <end position="24"/>
    </location>
</feature>
<keyword evidence="1" id="KW-0175">Coiled coil</keyword>
<keyword evidence="4" id="KW-1185">Reference proteome</keyword>
<evidence type="ECO:0000313" key="4">
    <source>
        <dbReference type="Proteomes" id="UP000327424"/>
    </source>
</evidence>
<sequence>MKKHILAVIIASAALAGCSSNSSKNDTPPPQEGVADVIYNEDLHSAAIIGDQGNTAIIIADGNGNAAISLDGQIFTIQGEDIVNDQGATVGQIKTENGTATAYIGDTAYTLNVVDGRLVIDSTEFEPDFDGIRVGDAKISFISVEHDGTDTYLNFSVNGVQRSAVIHIDSVTGEFTFSGVGSANGFWFNGYVTETNEYIITGFKGNDLPNHVTWSADGGFTIVNVDAGWGNDANPDDNKRAISVSLDGDNLVITVDGQSVTTDYTAAEDGRGNVTIYDRHGAIKGEGQIIDGQLVFGNGIVVDDRGNITIPTQDENSKEAAQLPVVKRLTIEQKDELKNSIKALTTEQRQQIKQAVKTQLQTRS</sequence>
<keyword evidence="2" id="KW-0732">Signal</keyword>
<dbReference type="EMBL" id="CP044399">
    <property type="protein sequence ID" value="QFI38710.1"/>
    <property type="molecule type" value="Genomic_DNA"/>
</dbReference>
<organism evidence="3 4">
    <name type="scientific">Moritella marina ATCC 15381</name>
    <dbReference type="NCBI Taxonomy" id="1202962"/>
    <lineage>
        <taxon>Bacteria</taxon>
        <taxon>Pseudomonadati</taxon>
        <taxon>Pseudomonadota</taxon>
        <taxon>Gammaproteobacteria</taxon>
        <taxon>Alteromonadales</taxon>
        <taxon>Moritellaceae</taxon>
        <taxon>Moritella</taxon>
    </lineage>
</organism>
<gene>
    <name evidence="3" type="ORF">FR932_13035</name>
</gene>
<feature type="chain" id="PRO_5023818966" evidence="2">
    <location>
        <begin position="25"/>
        <end position="364"/>
    </location>
</feature>
<evidence type="ECO:0000256" key="1">
    <source>
        <dbReference type="SAM" id="Coils"/>
    </source>
</evidence>
<dbReference type="AlphaFoldDB" id="A0A5J6WP54"/>
<name>A0A5J6WP54_MORMI</name>
<reference evidence="3 4" key="1">
    <citation type="submission" date="2019-09" db="EMBL/GenBank/DDBJ databases">
        <title>Hybrid Assembly of the complete Genome of the Deep-Sea Bacterium Moritella marina from long Nanopore and Illumina reads.</title>
        <authorList>
            <person name="Magin S."/>
            <person name="Georgoulis A."/>
            <person name="Papadimitriou K."/>
            <person name="Iliakis G."/>
            <person name="Vorgias C.E."/>
        </authorList>
    </citation>
    <scope>NUCLEOTIDE SEQUENCE [LARGE SCALE GENOMIC DNA]</scope>
    <source>
        <strain evidence="3 4">MP-1</strain>
    </source>
</reference>
<proteinExistence type="predicted"/>